<proteinExistence type="predicted"/>
<sequence length="138" mass="15972">MTCSTGSCPTDYTMLVFNMTDIRKKALNTWRSSDDELSGIRCFRQGISVMGILIWSEICPTTFEKKTHVIVSFKLLKGKCMKLSISVMGILIWSEIWPTTFEKKTHVIVSFKLLKGKCMKLRNPEYLFFKKQKSILLF</sequence>
<reference evidence="1 2" key="1">
    <citation type="journal article" date="2013" name="Nature">
        <title>Insights into bilaterian evolution from three spiralian genomes.</title>
        <authorList>
            <person name="Simakov O."/>
            <person name="Marletaz F."/>
            <person name="Cho S.J."/>
            <person name="Edsinger-Gonzales E."/>
            <person name="Havlak P."/>
            <person name="Hellsten U."/>
            <person name="Kuo D.H."/>
            <person name="Larsson T."/>
            <person name="Lv J."/>
            <person name="Arendt D."/>
            <person name="Savage R."/>
            <person name="Osoegawa K."/>
            <person name="de Jong P."/>
            <person name="Grimwood J."/>
            <person name="Chapman J.A."/>
            <person name="Shapiro H."/>
            <person name="Aerts A."/>
            <person name="Otillar R.P."/>
            <person name="Terry A.Y."/>
            <person name="Boore J.L."/>
            <person name="Grigoriev I.V."/>
            <person name="Lindberg D.R."/>
            <person name="Seaver E.C."/>
            <person name="Weisblat D.A."/>
            <person name="Putnam N.H."/>
            <person name="Rokhsar D.S."/>
        </authorList>
    </citation>
    <scope>NUCLEOTIDE SEQUENCE [LARGE SCALE GENOMIC DNA]</scope>
</reference>
<dbReference type="CTD" id="20237720"/>
<accession>V4B011</accession>
<dbReference type="HOGENOM" id="CLU_1857543_0_0_1"/>
<evidence type="ECO:0000313" key="2">
    <source>
        <dbReference type="Proteomes" id="UP000030746"/>
    </source>
</evidence>
<dbReference type="AlphaFoldDB" id="V4B011"/>
<dbReference type="KEGG" id="lgi:LOTGIDRAFT_158413"/>
<gene>
    <name evidence="1" type="ORF">LOTGIDRAFT_158413</name>
</gene>
<keyword evidence="2" id="KW-1185">Reference proteome</keyword>
<dbReference type="Proteomes" id="UP000030746">
    <property type="component" value="Unassembled WGS sequence"/>
</dbReference>
<dbReference type="EMBL" id="KB201037">
    <property type="protein sequence ID" value="ESO99326.1"/>
    <property type="molecule type" value="Genomic_DNA"/>
</dbReference>
<evidence type="ECO:0000313" key="1">
    <source>
        <dbReference type="EMBL" id="ESO99326.1"/>
    </source>
</evidence>
<protein>
    <submittedName>
        <fullName evidence="1">Uncharacterized protein</fullName>
    </submittedName>
</protein>
<dbReference type="GeneID" id="20237720"/>
<dbReference type="RefSeq" id="XP_009049817.1">
    <property type="nucleotide sequence ID" value="XM_009051569.1"/>
</dbReference>
<name>V4B011_LOTGI</name>
<organism evidence="1 2">
    <name type="scientific">Lottia gigantea</name>
    <name type="common">Giant owl limpet</name>
    <dbReference type="NCBI Taxonomy" id="225164"/>
    <lineage>
        <taxon>Eukaryota</taxon>
        <taxon>Metazoa</taxon>
        <taxon>Spiralia</taxon>
        <taxon>Lophotrochozoa</taxon>
        <taxon>Mollusca</taxon>
        <taxon>Gastropoda</taxon>
        <taxon>Patellogastropoda</taxon>
        <taxon>Lottioidea</taxon>
        <taxon>Lottiidae</taxon>
        <taxon>Lottia</taxon>
    </lineage>
</organism>